<name>K3WBK4_GLOUD</name>
<sequence length="201" mass="21422">KGDVGTVQLLVKADAFVQKKKKSGETALFYAARNGDINTVRLLVKFGAYVNEKNECGSTPLFSAASCDRTDVVRVLVELGASANEKNASGETALNVAGQDIRTLLDKAVNHSSLGVDFSEQHAGLKGQLTSAKLAEPNDNAASSPVEAMLAISTEDETLKVPLLDAGNYAMSSFLVVKLGRVLPNVPTTLQERCSFMFGWK</sequence>
<dbReference type="PANTHER" id="PTHR24171">
    <property type="entry name" value="ANKYRIN REPEAT DOMAIN-CONTAINING PROTEIN 39-RELATED"/>
    <property type="match status" value="1"/>
</dbReference>
<dbReference type="InParanoid" id="K3WBK4"/>
<dbReference type="SUPFAM" id="SSF48403">
    <property type="entry name" value="Ankyrin repeat"/>
    <property type="match status" value="1"/>
</dbReference>
<keyword evidence="5" id="KW-1185">Reference proteome</keyword>
<reference evidence="5" key="1">
    <citation type="journal article" date="2010" name="Genome Biol.">
        <title>Genome sequence of the necrotrophic plant pathogen Pythium ultimum reveals original pathogenicity mechanisms and effector repertoire.</title>
        <authorList>
            <person name="Levesque C.A."/>
            <person name="Brouwer H."/>
            <person name="Cano L."/>
            <person name="Hamilton J.P."/>
            <person name="Holt C."/>
            <person name="Huitema E."/>
            <person name="Raffaele S."/>
            <person name="Robideau G.P."/>
            <person name="Thines M."/>
            <person name="Win J."/>
            <person name="Zerillo M.M."/>
            <person name="Beakes G.W."/>
            <person name="Boore J.L."/>
            <person name="Busam D."/>
            <person name="Dumas B."/>
            <person name="Ferriera S."/>
            <person name="Fuerstenberg S.I."/>
            <person name="Gachon C.M."/>
            <person name="Gaulin E."/>
            <person name="Govers F."/>
            <person name="Grenville-Briggs L."/>
            <person name="Horner N."/>
            <person name="Hostetler J."/>
            <person name="Jiang R.H."/>
            <person name="Johnson J."/>
            <person name="Krajaejun T."/>
            <person name="Lin H."/>
            <person name="Meijer H.J."/>
            <person name="Moore B."/>
            <person name="Morris P."/>
            <person name="Phuntmart V."/>
            <person name="Puiu D."/>
            <person name="Shetty J."/>
            <person name="Stajich J.E."/>
            <person name="Tripathy S."/>
            <person name="Wawra S."/>
            <person name="van West P."/>
            <person name="Whitty B.R."/>
            <person name="Coutinho P.M."/>
            <person name="Henrissat B."/>
            <person name="Martin F."/>
            <person name="Thomas P.D."/>
            <person name="Tyler B.M."/>
            <person name="De Vries R.P."/>
            <person name="Kamoun S."/>
            <person name="Yandell M."/>
            <person name="Tisserat N."/>
            <person name="Buell C.R."/>
        </authorList>
    </citation>
    <scope>NUCLEOTIDE SEQUENCE</scope>
    <source>
        <strain evidence="5">DAOM:BR144</strain>
    </source>
</reference>
<reference evidence="5" key="2">
    <citation type="submission" date="2010-04" db="EMBL/GenBank/DDBJ databases">
        <authorList>
            <person name="Buell R."/>
            <person name="Hamilton J."/>
            <person name="Hostetler J."/>
        </authorList>
    </citation>
    <scope>NUCLEOTIDE SEQUENCE [LARGE SCALE GENOMIC DNA]</scope>
    <source>
        <strain evidence="5">DAOM:BR144</strain>
    </source>
</reference>
<keyword evidence="2 3" id="KW-0040">ANK repeat</keyword>
<dbReference type="EnsemblProtists" id="PYU1_T002345">
    <property type="protein sequence ID" value="PYU1_T002345"/>
    <property type="gene ID" value="PYU1_G002342"/>
</dbReference>
<dbReference type="PANTHER" id="PTHR24171:SF9">
    <property type="entry name" value="ANKYRIN REPEAT DOMAIN-CONTAINING PROTEIN 39"/>
    <property type="match status" value="1"/>
</dbReference>
<evidence type="ECO:0000313" key="5">
    <source>
        <dbReference type="Proteomes" id="UP000019132"/>
    </source>
</evidence>
<evidence type="ECO:0000256" key="1">
    <source>
        <dbReference type="ARBA" id="ARBA00022737"/>
    </source>
</evidence>
<dbReference type="STRING" id="431595.K3WBK4"/>
<feature type="repeat" description="ANK" evidence="3">
    <location>
        <begin position="23"/>
        <end position="55"/>
    </location>
</feature>
<feature type="repeat" description="ANK" evidence="3">
    <location>
        <begin position="56"/>
        <end position="88"/>
    </location>
</feature>
<dbReference type="AlphaFoldDB" id="K3WBK4"/>
<dbReference type="InterPro" id="IPR036770">
    <property type="entry name" value="Ankyrin_rpt-contain_sf"/>
</dbReference>
<dbReference type="Pfam" id="PF12796">
    <property type="entry name" value="Ank_2"/>
    <property type="match status" value="1"/>
</dbReference>
<dbReference type="PROSITE" id="PS50088">
    <property type="entry name" value="ANK_REPEAT"/>
    <property type="match status" value="2"/>
</dbReference>
<accession>K3WBK4</accession>
<reference evidence="4" key="3">
    <citation type="submission" date="2014-11" db="UniProtKB">
        <authorList>
            <consortium name="EnsemblProtists"/>
        </authorList>
    </citation>
    <scope>IDENTIFICATION</scope>
    <source>
        <strain evidence="4">DAOM BR144</strain>
    </source>
</reference>
<protein>
    <submittedName>
        <fullName evidence="4">Uncharacterized protein</fullName>
    </submittedName>
</protein>
<dbReference type="eggNOG" id="KOG0504">
    <property type="taxonomic scope" value="Eukaryota"/>
</dbReference>
<organism evidence="4 5">
    <name type="scientific">Globisporangium ultimum (strain ATCC 200006 / CBS 805.95 / DAOM BR144)</name>
    <name type="common">Pythium ultimum</name>
    <dbReference type="NCBI Taxonomy" id="431595"/>
    <lineage>
        <taxon>Eukaryota</taxon>
        <taxon>Sar</taxon>
        <taxon>Stramenopiles</taxon>
        <taxon>Oomycota</taxon>
        <taxon>Peronosporomycetes</taxon>
        <taxon>Pythiales</taxon>
        <taxon>Pythiaceae</taxon>
        <taxon>Globisporangium</taxon>
    </lineage>
</organism>
<evidence type="ECO:0000313" key="4">
    <source>
        <dbReference type="EnsemblProtists" id="PYU1_T002345"/>
    </source>
</evidence>
<dbReference type="Proteomes" id="UP000019132">
    <property type="component" value="Unassembled WGS sequence"/>
</dbReference>
<dbReference type="SMART" id="SM00248">
    <property type="entry name" value="ANK"/>
    <property type="match status" value="2"/>
</dbReference>
<evidence type="ECO:0000256" key="2">
    <source>
        <dbReference type="ARBA" id="ARBA00023043"/>
    </source>
</evidence>
<proteinExistence type="predicted"/>
<dbReference type="Gene3D" id="1.25.40.20">
    <property type="entry name" value="Ankyrin repeat-containing domain"/>
    <property type="match status" value="1"/>
</dbReference>
<dbReference type="PRINTS" id="PR01415">
    <property type="entry name" value="ANKYRIN"/>
</dbReference>
<dbReference type="VEuPathDB" id="FungiDB:PYU1_G002342"/>
<dbReference type="PROSITE" id="PS50297">
    <property type="entry name" value="ANK_REP_REGION"/>
    <property type="match status" value="2"/>
</dbReference>
<keyword evidence="1" id="KW-0677">Repeat</keyword>
<dbReference type="HOGENOM" id="CLU_1363578_0_0_1"/>
<evidence type="ECO:0000256" key="3">
    <source>
        <dbReference type="PROSITE-ProRule" id="PRU00023"/>
    </source>
</evidence>
<dbReference type="InterPro" id="IPR002110">
    <property type="entry name" value="Ankyrin_rpt"/>
</dbReference>